<dbReference type="AlphaFoldDB" id="A0A402ARG2"/>
<evidence type="ECO:0000313" key="2">
    <source>
        <dbReference type="Proteomes" id="UP000287188"/>
    </source>
</evidence>
<sequence length="87" mass="10445">MKMLEELKTAIQKNLHHLEEVEQNPWLQLAMREKYMLTEKDIGRLCYEAEETLSVADLEQLKGALAMDERRWRFYKAKFLYAPPEKD</sequence>
<keyword evidence="2" id="KW-1185">Reference proteome</keyword>
<dbReference type="Proteomes" id="UP000287188">
    <property type="component" value="Unassembled WGS sequence"/>
</dbReference>
<proteinExistence type="predicted"/>
<comment type="caution">
    <text evidence="1">The sequence shown here is derived from an EMBL/GenBank/DDBJ whole genome shotgun (WGS) entry which is preliminary data.</text>
</comment>
<gene>
    <name evidence="1" type="ORF">KDK_54770</name>
</gene>
<evidence type="ECO:0000313" key="1">
    <source>
        <dbReference type="EMBL" id="GCE21677.1"/>
    </source>
</evidence>
<organism evidence="1 2">
    <name type="scientific">Dictyobacter kobayashii</name>
    <dbReference type="NCBI Taxonomy" id="2014872"/>
    <lineage>
        <taxon>Bacteria</taxon>
        <taxon>Bacillati</taxon>
        <taxon>Chloroflexota</taxon>
        <taxon>Ktedonobacteria</taxon>
        <taxon>Ktedonobacterales</taxon>
        <taxon>Dictyobacteraceae</taxon>
        <taxon>Dictyobacter</taxon>
    </lineage>
</organism>
<reference evidence="2" key="1">
    <citation type="submission" date="2018-12" db="EMBL/GenBank/DDBJ databases">
        <title>Tengunoibacter tsumagoiensis gen. nov., sp. nov., Dictyobacter kobayashii sp. nov., D. alpinus sp. nov., and D. joshuensis sp. nov. and description of Dictyobacteraceae fam. nov. within the order Ktedonobacterales isolated from Tengu-no-mugimeshi.</title>
        <authorList>
            <person name="Wang C.M."/>
            <person name="Zheng Y."/>
            <person name="Sakai Y."/>
            <person name="Toyoda A."/>
            <person name="Minakuchi Y."/>
            <person name="Abe K."/>
            <person name="Yokota A."/>
            <person name="Yabe S."/>
        </authorList>
    </citation>
    <scope>NUCLEOTIDE SEQUENCE [LARGE SCALE GENOMIC DNA]</scope>
    <source>
        <strain evidence="2">Uno11</strain>
    </source>
</reference>
<protein>
    <submittedName>
        <fullName evidence="1">Uncharacterized protein</fullName>
    </submittedName>
</protein>
<dbReference type="EMBL" id="BIFS01000001">
    <property type="protein sequence ID" value="GCE21677.1"/>
    <property type="molecule type" value="Genomic_DNA"/>
</dbReference>
<name>A0A402ARG2_9CHLR</name>
<accession>A0A402ARG2</accession>